<dbReference type="Pfam" id="PF08492">
    <property type="entry name" value="SRP72"/>
    <property type="match status" value="1"/>
</dbReference>
<organism evidence="12 13">
    <name type="scientific">Phialocephala subalpina</name>
    <dbReference type="NCBI Taxonomy" id="576137"/>
    <lineage>
        <taxon>Eukaryota</taxon>
        <taxon>Fungi</taxon>
        <taxon>Dikarya</taxon>
        <taxon>Ascomycota</taxon>
        <taxon>Pezizomycotina</taxon>
        <taxon>Leotiomycetes</taxon>
        <taxon>Helotiales</taxon>
        <taxon>Mollisiaceae</taxon>
        <taxon>Phialocephala</taxon>
        <taxon>Phialocephala fortinii species complex</taxon>
    </lineage>
</organism>
<keyword evidence="7 9" id="KW-0733">Signal recognition particle</keyword>
<evidence type="ECO:0000256" key="4">
    <source>
        <dbReference type="ARBA" id="ARBA00018350"/>
    </source>
</evidence>
<evidence type="ECO:0000256" key="5">
    <source>
        <dbReference type="ARBA" id="ARBA00022490"/>
    </source>
</evidence>
<dbReference type="GO" id="GO:0005783">
    <property type="term" value="C:endoplasmic reticulum"/>
    <property type="evidence" value="ECO:0007669"/>
    <property type="project" value="UniProtKB-SubCell"/>
</dbReference>
<comment type="subcellular location">
    <subcellularLocation>
        <location evidence="2 9">Cytoplasm</location>
    </subcellularLocation>
    <subcellularLocation>
        <location evidence="1">Endoplasmic reticulum</location>
    </subcellularLocation>
</comment>
<evidence type="ECO:0000313" key="13">
    <source>
        <dbReference type="Proteomes" id="UP000184330"/>
    </source>
</evidence>
<proteinExistence type="inferred from homology"/>
<dbReference type="SUPFAM" id="SSF48452">
    <property type="entry name" value="TPR-like"/>
    <property type="match status" value="1"/>
</dbReference>
<evidence type="ECO:0000256" key="3">
    <source>
        <dbReference type="ARBA" id="ARBA00007676"/>
    </source>
</evidence>
<dbReference type="GO" id="GO:0005786">
    <property type="term" value="C:signal recognition particle, endoplasmic reticulum targeting"/>
    <property type="evidence" value="ECO:0007669"/>
    <property type="project" value="UniProtKB-UniRule"/>
</dbReference>
<dbReference type="InterPro" id="IPR013699">
    <property type="entry name" value="Signal_recog_part_SRP72_RNA-bd"/>
</dbReference>
<evidence type="ECO:0000256" key="6">
    <source>
        <dbReference type="ARBA" id="ARBA00022824"/>
    </source>
</evidence>
<accession>A0A1L7X8W6</accession>
<evidence type="ECO:0000256" key="2">
    <source>
        <dbReference type="ARBA" id="ARBA00004496"/>
    </source>
</evidence>
<protein>
    <recommendedName>
        <fullName evidence="4 9">Signal recognition particle subunit SRP72</fullName>
    </recommendedName>
</protein>
<dbReference type="PANTHER" id="PTHR14094:SF9">
    <property type="entry name" value="SIGNAL RECOGNITION PARTICLE SUBUNIT SRP72"/>
    <property type="match status" value="1"/>
</dbReference>
<dbReference type="Pfam" id="PF17004">
    <property type="entry name" value="SRP_TPR_like"/>
    <property type="match status" value="1"/>
</dbReference>
<dbReference type="InterPro" id="IPR011990">
    <property type="entry name" value="TPR-like_helical_dom_sf"/>
</dbReference>
<dbReference type="GO" id="GO:0043022">
    <property type="term" value="F:ribosome binding"/>
    <property type="evidence" value="ECO:0007669"/>
    <property type="project" value="TreeGrafter"/>
</dbReference>
<dbReference type="PANTHER" id="PTHR14094">
    <property type="entry name" value="SIGNAL RECOGNITION PARTICLE 72"/>
    <property type="match status" value="1"/>
</dbReference>
<evidence type="ECO:0000256" key="10">
    <source>
        <dbReference type="SAM" id="MobiDB-lite"/>
    </source>
</evidence>
<keyword evidence="5 9" id="KW-0963">Cytoplasm</keyword>
<sequence length="655" mass="71337">MTSNPSATLTSLLRGSTIEDHDEVLKAANAVLKAKKNDPDALHTRVVALLKLDRFDDALRALDDGGDKLAERCVLEKAYALYKTGKLAEAEDLAQGRKKRGLQHVAAQVAYRAEKFEDAARIYKELTAHQGSIEGEENDLRINSSAADAQLEWQGNGDKVESSRKKPSREDLEAFETSYNAACGCIARGDLGAGSVLLKRARDLCEALDELSDEEKRAEVLPIMVQQAYVFTKLGKLEEAEAFYKMINIADVPEPPSRVIAQNNALASSTSYENPYITQRIFDSVPKLSHGEKFFEHQSSLLKLNKYAIDIQSQKYSGVAYSTASIISKSPSPTISPYVSTLSVINAAAHANNESGKASLKAILPLLEKRPNDVGLILVIIQLYILTNNPGPAINLLETFFKRLEESTVPQDQDVRFAPGLVAVLISLYRLSGRKAPIKTELAKAATYWRRKSKPSVSLLRAAGTALLDSSNPEDLSKAGEIFTSLRSQDPNDRTAIAGYVASYAAIDLSNVSSELEKLTPVSRLISGIDAEALEEAGIPTFTPAVPASKKRAAETEIQKPAQEPKKRKIKKSKMPKDFEEGKKMDPERWLPLRDRSTYRAKGKKGKKKAADLTQGGVVKEEESLELAGGAGTVKVEKTQGGGGGGKAKKKKGKK</sequence>
<dbReference type="InterPro" id="IPR031545">
    <property type="entry name" value="SRP72_TPR-like"/>
</dbReference>
<dbReference type="PIRSF" id="PIRSF038922">
    <property type="entry name" value="SRP72"/>
    <property type="match status" value="1"/>
</dbReference>
<comment type="function">
    <text evidence="9">Component of the signal recognition particle (SRP) complex, a ribonucleoprotein complex that mediates the cotranslational targeting of secretory and membrane proteins to the endoplasmic reticulum (ER).</text>
</comment>
<feature type="compositionally biased region" description="Basic residues" evidence="10">
    <location>
        <begin position="599"/>
        <end position="608"/>
    </location>
</feature>
<keyword evidence="8 9" id="KW-0687">Ribonucleoprotein</keyword>
<keyword evidence="13" id="KW-1185">Reference proteome</keyword>
<dbReference type="Gene3D" id="1.25.40.10">
    <property type="entry name" value="Tetratricopeptide repeat domain"/>
    <property type="match status" value="1"/>
</dbReference>
<evidence type="ECO:0000256" key="9">
    <source>
        <dbReference type="PIRNR" id="PIRNR038922"/>
    </source>
</evidence>
<dbReference type="STRING" id="576137.A0A1L7X8W6"/>
<dbReference type="GO" id="GO:0008312">
    <property type="term" value="F:7S RNA binding"/>
    <property type="evidence" value="ECO:0007669"/>
    <property type="project" value="InterPro"/>
</dbReference>
<feature type="compositionally biased region" description="Basic and acidic residues" evidence="10">
    <location>
        <begin position="575"/>
        <end position="598"/>
    </location>
</feature>
<evidence type="ECO:0000259" key="11">
    <source>
        <dbReference type="Pfam" id="PF08492"/>
    </source>
</evidence>
<name>A0A1L7X8W6_9HELO</name>
<dbReference type="GO" id="GO:0006614">
    <property type="term" value="P:SRP-dependent cotranslational protein targeting to membrane"/>
    <property type="evidence" value="ECO:0007669"/>
    <property type="project" value="UniProtKB-UniRule"/>
</dbReference>
<feature type="region of interest" description="Disordered" evidence="10">
    <location>
        <begin position="546"/>
        <end position="655"/>
    </location>
</feature>
<dbReference type="EMBL" id="FJOG01000018">
    <property type="protein sequence ID" value="CZR61469.1"/>
    <property type="molecule type" value="Genomic_DNA"/>
</dbReference>
<reference evidence="12 13" key="1">
    <citation type="submission" date="2016-03" db="EMBL/GenBank/DDBJ databases">
        <authorList>
            <person name="Ploux O."/>
        </authorList>
    </citation>
    <scope>NUCLEOTIDE SEQUENCE [LARGE SCALE GENOMIC DNA]</scope>
    <source>
        <strain evidence="12 13">UAMH 11012</strain>
    </source>
</reference>
<comment type="similarity">
    <text evidence="3 9">Belongs to the SRP72 family.</text>
</comment>
<keyword evidence="6" id="KW-0256">Endoplasmic reticulum</keyword>
<dbReference type="OrthoDB" id="5421607at2759"/>
<dbReference type="AlphaFoldDB" id="A0A1L7X8W6"/>
<evidence type="ECO:0000256" key="7">
    <source>
        <dbReference type="ARBA" id="ARBA00023135"/>
    </source>
</evidence>
<evidence type="ECO:0000313" key="12">
    <source>
        <dbReference type="EMBL" id="CZR61469.1"/>
    </source>
</evidence>
<evidence type="ECO:0000256" key="1">
    <source>
        <dbReference type="ARBA" id="ARBA00004240"/>
    </source>
</evidence>
<feature type="domain" description="Signal recognition particle SRP72 subunit RNA-binding" evidence="11">
    <location>
        <begin position="550"/>
        <end position="600"/>
    </location>
</feature>
<dbReference type="Proteomes" id="UP000184330">
    <property type="component" value="Unassembled WGS sequence"/>
</dbReference>
<dbReference type="FunFam" id="1.25.40.10:FF:000512">
    <property type="entry name" value="Signal recognition particle subunit SRP72"/>
    <property type="match status" value="1"/>
</dbReference>
<dbReference type="InterPro" id="IPR026270">
    <property type="entry name" value="SRP72"/>
</dbReference>
<gene>
    <name evidence="12" type="ORF">PAC_11365</name>
</gene>
<evidence type="ECO:0000256" key="8">
    <source>
        <dbReference type="ARBA" id="ARBA00023274"/>
    </source>
</evidence>